<accession>A0ABX6WID1</accession>
<comment type="similarity">
    <text evidence="1">Belongs to the ATP-dependent AMP-binding enzyme family.</text>
</comment>
<dbReference type="InterPro" id="IPR042099">
    <property type="entry name" value="ANL_N_sf"/>
</dbReference>
<dbReference type="Gene3D" id="3.40.50.12780">
    <property type="entry name" value="N-terminal domain of ligase-like"/>
    <property type="match status" value="1"/>
</dbReference>
<evidence type="ECO:0000256" key="1">
    <source>
        <dbReference type="ARBA" id="ARBA00006432"/>
    </source>
</evidence>
<dbReference type="InterPro" id="IPR000873">
    <property type="entry name" value="AMP-dep_synth/lig_dom"/>
</dbReference>
<dbReference type="EMBL" id="CP065050">
    <property type="protein sequence ID" value="QPI59711.1"/>
    <property type="molecule type" value="Genomic_DNA"/>
</dbReference>
<dbReference type="InterPro" id="IPR040097">
    <property type="entry name" value="FAAL/FAAC"/>
</dbReference>
<protein>
    <submittedName>
        <fullName evidence="4">Fatty acyl-AMP ligase</fullName>
    </submittedName>
</protein>
<keyword evidence="5" id="KW-1185">Reference proteome</keyword>
<name>A0ABX6WID1_STRMQ</name>
<dbReference type="SUPFAM" id="SSF56801">
    <property type="entry name" value="Acetyl-CoA synthetase-like"/>
    <property type="match status" value="1"/>
</dbReference>
<proteinExistence type="inferred from homology"/>
<dbReference type="Gene3D" id="3.30.300.30">
    <property type="match status" value="1"/>
</dbReference>
<organism evidence="4 5">
    <name type="scientific">Streptomyces malaysiensis</name>
    <dbReference type="NCBI Taxonomy" id="92644"/>
    <lineage>
        <taxon>Bacteria</taxon>
        <taxon>Bacillati</taxon>
        <taxon>Actinomycetota</taxon>
        <taxon>Actinomycetes</taxon>
        <taxon>Kitasatosporales</taxon>
        <taxon>Streptomycetaceae</taxon>
        <taxon>Streptomyces</taxon>
        <taxon>Streptomyces violaceusniger group</taxon>
    </lineage>
</organism>
<dbReference type="InterPro" id="IPR045851">
    <property type="entry name" value="AMP-bd_C_sf"/>
</dbReference>
<evidence type="ECO:0000259" key="3">
    <source>
        <dbReference type="Pfam" id="PF00501"/>
    </source>
</evidence>
<dbReference type="PANTHER" id="PTHR22754">
    <property type="entry name" value="DISCO-INTERACTING PROTEIN 2 DIP2 -RELATED"/>
    <property type="match status" value="1"/>
</dbReference>
<dbReference type="Proteomes" id="UP000663421">
    <property type="component" value="Chromosome"/>
</dbReference>
<dbReference type="InterPro" id="IPR020845">
    <property type="entry name" value="AMP-binding_CS"/>
</dbReference>
<feature type="domain" description="AMP-dependent synthetase/ligase" evidence="3">
    <location>
        <begin position="18"/>
        <end position="410"/>
    </location>
</feature>
<reference evidence="4 5" key="1">
    <citation type="submission" date="2020-11" db="EMBL/GenBank/DDBJ databases">
        <title>Complete genome sequence unveiled secondary metabolic potentials in Streptomyces solisilvae HNM0141.</title>
        <authorList>
            <person name="Huang X."/>
        </authorList>
    </citation>
    <scope>NUCLEOTIDE SEQUENCE [LARGE SCALE GENOMIC DNA]</scope>
    <source>
        <strain evidence="4 5">HNM0141</strain>
    </source>
</reference>
<evidence type="ECO:0000313" key="4">
    <source>
        <dbReference type="EMBL" id="QPI59711.1"/>
    </source>
</evidence>
<dbReference type="Pfam" id="PF00501">
    <property type="entry name" value="AMP-binding"/>
    <property type="match status" value="1"/>
</dbReference>
<dbReference type="PANTHER" id="PTHR22754:SF32">
    <property type="entry name" value="DISCO-INTERACTING PROTEIN 2"/>
    <property type="match status" value="1"/>
</dbReference>
<gene>
    <name evidence="4" type="ORF">I1A49_36795</name>
</gene>
<dbReference type="PROSITE" id="PS00455">
    <property type="entry name" value="AMP_BINDING"/>
    <property type="match status" value="1"/>
</dbReference>
<evidence type="ECO:0000256" key="2">
    <source>
        <dbReference type="ARBA" id="ARBA00022598"/>
    </source>
</evidence>
<keyword evidence="2 4" id="KW-0436">Ligase</keyword>
<dbReference type="GO" id="GO:0016874">
    <property type="term" value="F:ligase activity"/>
    <property type="evidence" value="ECO:0007669"/>
    <property type="project" value="UniProtKB-KW"/>
</dbReference>
<sequence>MTENVARAEALSTLLCDHARDHAEQDAVIFVHDPADAQAHTLTYAQLDRRAALIAETLRATLERGDRVLLLYPQGVECVAAFFGCLYAGMVAVVAPMPGNYRQDRRRLSSIAADAGIAVVLTDTANLAGVREWAHATDRPGPHAVATDQITDGTGLTPVPADRTTLALLQYTSGSTSDPKGVEITHGNLLHNVLAFAGAISPDTPMRVGGWAPLYHDMGLILQTLAPLALASTAVLMSAVTFVKRPYLWLKVIDDFDVTCSAAPNFAHALCAEKVTDEQLATLDLSRWRHALSGAEPVQVSTARRFVRRFASAGLRDDVFSPCYGLAEGTVFVSGASGRGLVVARVDPDLLERGELRRVAPTAPGRELPSNGMIRDFEVRVVDPDTRAEVAAGHVGEIWLRGASVARGYWGRADATAEAFGARTASGDGPFLRTGDLGALLDGELYITGRRKDLMIINGRNLHPQDVEHALREDHADLEGLPGAVFTVPLTHEEELGQEALVVLQEVRGRPSQDSARLLARTMRDTVSREFGVRAAGVALLRRAAVRRTTSGKVQRSAMRELFLSGGVEPLFAEYDPGLGAAVAAAGEERPT</sequence>
<dbReference type="CDD" id="cd05931">
    <property type="entry name" value="FAAL"/>
    <property type="match status" value="1"/>
</dbReference>
<evidence type="ECO:0000313" key="5">
    <source>
        <dbReference type="Proteomes" id="UP000663421"/>
    </source>
</evidence>